<evidence type="ECO:0000313" key="3">
    <source>
        <dbReference type="Proteomes" id="UP001526426"/>
    </source>
</evidence>
<proteinExistence type="predicted"/>
<dbReference type="PANTHER" id="PTHR10357:SF216">
    <property type="entry name" value="MALTOOLIGOSYL TREHALOSE SYNTHASE-RELATED"/>
    <property type="match status" value="1"/>
</dbReference>
<dbReference type="Gene3D" id="3.20.20.80">
    <property type="entry name" value="Glycosidases"/>
    <property type="match status" value="4"/>
</dbReference>
<keyword evidence="3" id="KW-1185">Reference proteome</keyword>
<sequence length="960" mass="111943">MQFPLATYRLQFTPSFDFRSAKAIVPYLAELGVSYLYASPIFKARQGSTHGYDVVDPNIINPELGGIEKFNDLIEKIHEYNLKWLQDIVPNHMAFDSQNTMLVDLLENGSDSQYHGFFDINWNHPYEGIRGRLLAPFLGRFYGDCLEHGELKLQYEESGLSVNYYSLKFPIRIESYTKVLTYDLGRLRQKLGRRNPDFVKFLGILYGLKYIPSGEEGSERYDQIFFIKSMLWELWNDNLDIRKFIEENIETFNGVVGKPESFNLLEDLLNEQFFRLAFWKVGNEELNYRRFFTVNDLISLRIEDPNVFETTHSLLLQLVEEEKIHGLRIDHIDGLYDPATYLFRLRDRANHTYVVIEKILEPQEELPINWPIQGTTGYDYLNMANGVFCQKENEAKFNKIYHSFTRSIVNCEQLIDEKKRLIVGKHLAGDIDNLAHFLKQISSHYRYASDFTIYGLKGALVEVMTAFPVYRTYINNEEVSTSDRNYIKQVIAKAKETMPIFLNELAFIEKFLLLEFDDYLTQEEKEQWLDFVMRLQQFTGPLMAKGVEDTVLYIYNRLLSLNEVGSHPTHFGVSIDEFHQFNHHQTAYWPHSMNASATHDTKRGEDVRSRINVLSEIPDEWEAKLKEWREINAGQKDCIEGIDVPDPNDEYLLYQTLLGTFPFYEEEYPVFVQRIKEYLIKAIREAKVYTAWLKPDTGYEEGFTTFAERLLKDSPDNEFLKAFRPFQQKIQHYGVFNSLSQTLLKFAVPGIPDIYQGTELWDLSLVDPDNRRPVDFKLRNKFLKSIKRGIEKNPLALVEELLAHPEDGRIKLFLIYQLLQTRQEYSELFQRGDYQKLTVIGSWQDHAVVFSRTWGDYTVIAIAPRLFTSLMKEDELPLGEQVWQETRISLPPGSPTHWQNRITGEEIKGEDALFLRDILQHFPVALLVSVLPQAEKPLSDGVKALEEGSKSKNRKKDVAA</sequence>
<comment type="caution">
    <text evidence="2">The sequence shown here is derived from an EMBL/GenBank/DDBJ whole genome shotgun (WGS) entry which is preliminary data.</text>
</comment>
<dbReference type="InterPro" id="IPR012767">
    <property type="entry name" value="Trehalose_TreY"/>
</dbReference>
<organism evidence="2 3">
    <name type="scientific">Spirulina subsalsa FACHB-351</name>
    <dbReference type="NCBI Taxonomy" id="234711"/>
    <lineage>
        <taxon>Bacteria</taxon>
        <taxon>Bacillati</taxon>
        <taxon>Cyanobacteriota</taxon>
        <taxon>Cyanophyceae</taxon>
        <taxon>Spirulinales</taxon>
        <taxon>Spirulinaceae</taxon>
        <taxon>Spirulina</taxon>
    </lineage>
</organism>
<dbReference type="SMART" id="SM00642">
    <property type="entry name" value="Aamy"/>
    <property type="match status" value="1"/>
</dbReference>
<feature type="domain" description="Glycosyl hydrolase family 13 catalytic" evidence="1">
    <location>
        <begin position="10"/>
        <end position="509"/>
    </location>
</feature>
<dbReference type="Pfam" id="PF00128">
    <property type="entry name" value="Alpha-amylase"/>
    <property type="match status" value="1"/>
</dbReference>
<dbReference type="RefSeq" id="WP_407809973.1">
    <property type="nucleotide sequence ID" value="NZ_JAIHOM010000036.1"/>
</dbReference>
<protein>
    <submittedName>
        <fullName evidence="2">Malto-oligosyltrehalose synthase</fullName>
    </submittedName>
</protein>
<dbReference type="PANTHER" id="PTHR10357">
    <property type="entry name" value="ALPHA-AMYLASE FAMILY MEMBER"/>
    <property type="match status" value="1"/>
</dbReference>
<dbReference type="CDD" id="cd11336">
    <property type="entry name" value="AmyAc_MTSase"/>
    <property type="match status" value="1"/>
</dbReference>
<dbReference type="InterPro" id="IPR006047">
    <property type="entry name" value="GH13_cat_dom"/>
</dbReference>
<dbReference type="SUPFAM" id="SSF51445">
    <property type="entry name" value="(Trans)glycosidases"/>
    <property type="match status" value="1"/>
</dbReference>
<dbReference type="EMBL" id="JAIHOM010000036">
    <property type="protein sequence ID" value="MCW6036414.1"/>
    <property type="molecule type" value="Genomic_DNA"/>
</dbReference>
<evidence type="ECO:0000313" key="2">
    <source>
        <dbReference type="EMBL" id="MCW6036414.1"/>
    </source>
</evidence>
<dbReference type="InterPro" id="IPR017853">
    <property type="entry name" value="GH"/>
</dbReference>
<accession>A0ABT3L5N2</accession>
<dbReference type="NCBIfam" id="TIGR02401">
    <property type="entry name" value="trehalose_TreY"/>
    <property type="match status" value="1"/>
</dbReference>
<dbReference type="Proteomes" id="UP001526426">
    <property type="component" value="Unassembled WGS sequence"/>
</dbReference>
<reference evidence="2 3" key="1">
    <citation type="submission" date="2021-08" db="EMBL/GenBank/DDBJ databases">
        <title>Draft genome sequence of Spirulina subsalsa with high tolerance to salinity and hype-accumulation of phycocyanin.</title>
        <authorList>
            <person name="Pei H."/>
            <person name="Jiang L."/>
        </authorList>
    </citation>
    <scope>NUCLEOTIDE SEQUENCE [LARGE SCALE GENOMIC DNA]</scope>
    <source>
        <strain evidence="2 3">FACHB-351</strain>
    </source>
</reference>
<name>A0ABT3L5N2_9CYAN</name>
<gene>
    <name evidence="2" type="primary">treY</name>
    <name evidence="2" type="ORF">K4A83_09045</name>
</gene>
<evidence type="ECO:0000259" key="1">
    <source>
        <dbReference type="SMART" id="SM00642"/>
    </source>
</evidence>